<feature type="transmembrane region" description="Helical" evidence="18">
    <location>
        <begin position="66"/>
        <end position="95"/>
    </location>
</feature>
<evidence type="ECO:0000256" key="13">
    <source>
        <dbReference type="ARBA" id="ARBA00023306"/>
    </source>
</evidence>
<keyword evidence="6 18" id="KW-0812">Transmembrane</keyword>
<dbReference type="SUPFAM" id="SSF52540">
    <property type="entry name" value="P-loop containing nucleoside triphosphate hydrolases"/>
    <property type="match status" value="1"/>
</dbReference>
<evidence type="ECO:0000256" key="5">
    <source>
        <dbReference type="ARBA" id="ARBA00022618"/>
    </source>
</evidence>
<dbReference type="GO" id="GO:0051301">
    <property type="term" value="P:cell division"/>
    <property type="evidence" value="ECO:0007669"/>
    <property type="project" value="UniProtKB-KW"/>
</dbReference>
<dbReference type="InterPro" id="IPR036388">
    <property type="entry name" value="WH-like_DNA-bd_sf"/>
</dbReference>
<keyword evidence="10 18" id="KW-1133">Transmembrane helix</keyword>
<keyword evidence="8" id="KW-0159">Chromosome partition</keyword>
<dbReference type="RefSeq" id="WP_085889199.1">
    <property type="nucleotide sequence ID" value="NZ_FWFN01000006.1"/>
</dbReference>
<feature type="transmembrane region" description="Helical" evidence="18">
    <location>
        <begin position="165"/>
        <end position="183"/>
    </location>
</feature>
<keyword evidence="5" id="KW-0132">Cell division</keyword>
<comment type="similarity">
    <text evidence="2">Belongs to the FtsK/SpoIIIE/SftA family.</text>
</comment>
<feature type="compositionally biased region" description="Basic and acidic residues" evidence="17">
    <location>
        <begin position="437"/>
        <end position="453"/>
    </location>
</feature>
<dbReference type="PANTHER" id="PTHR22683:SF41">
    <property type="entry name" value="DNA TRANSLOCASE FTSK"/>
    <property type="match status" value="1"/>
</dbReference>
<evidence type="ECO:0000256" key="7">
    <source>
        <dbReference type="ARBA" id="ARBA00022741"/>
    </source>
</evidence>
<dbReference type="SMART" id="SM00843">
    <property type="entry name" value="Ftsk_gamma"/>
    <property type="match status" value="1"/>
</dbReference>
<name>A0A1X6ZV74_9RHOB</name>
<dbReference type="InterPro" id="IPR036390">
    <property type="entry name" value="WH_DNA-bd_sf"/>
</dbReference>
<dbReference type="GO" id="GO:0007059">
    <property type="term" value="P:chromosome segregation"/>
    <property type="evidence" value="ECO:0007669"/>
    <property type="project" value="UniProtKB-KW"/>
</dbReference>
<keyword evidence="13" id="KW-0131">Cell cycle</keyword>
<dbReference type="SMART" id="SM00382">
    <property type="entry name" value="AAA"/>
    <property type="match status" value="1"/>
</dbReference>
<accession>A0A1X6ZV74</accession>
<dbReference type="Pfam" id="PF01580">
    <property type="entry name" value="FtsK_SpoIIIE"/>
    <property type="match status" value="1"/>
</dbReference>
<dbReference type="InterPro" id="IPR041027">
    <property type="entry name" value="FtsK_alpha"/>
</dbReference>
<dbReference type="EMBL" id="FWFN01000006">
    <property type="protein sequence ID" value="SLN62541.1"/>
    <property type="molecule type" value="Genomic_DNA"/>
</dbReference>
<protein>
    <recommendedName>
        <fullName evidence="3">DNA translocase FtsK</fullName>
    </recommendedName>
</protein>
<evidence type="ECO:0000256" key="4">
    <source>
        <dbReference type="ARBA" id="ARBA00022475"/>
    </source>
</evidence>
<dbReference type="Gene3D" id="1.10.10.10">
    <property type="entry name" value="Winged helix-like DNA-binding domain superfamily/Winged helix DNA-binding domain"/>
    <property type="match status" value="1"/>
</dbReference>
<feature type="transmembrane region" description="Helical" evidence="18">
    <location>
        <begin position="107"/>
        <end position="126"/>
    </location>
</feature>
<feature type="compositionally biased region" description="Basic and acidic residues" evidence="17">
    <location>
        <begin position="532"/>
        <end position="541"/>
    </location>
</feature>
<feature type="region of interest" description="Disordered" evidence="17">
    <location>
        <begin position="350"/>
        <end position="453"/>
    </location>
</feature>
<dbReference type="OrthoDB" id="9807790at2"/>
<evidence type="ECO:0000256" key="9">
    <source>
        <dbReference type="ARBA" id="ARBA00022840"/>
    </source>
</evidence>
<evidence type="ECO:0000256" key="1">
    <source>
        <dbReference type="ARBA" id="ARBA00004651"/>
    </source>
</evidence>
<keyword evidence="9 16" id="KW-0067">ATP-binding</keyword>
<keyword evidence="7 16" id="KW-0547">Nucleotide-binding</keyword>
<feature type="transmembrane region" description="Helical" evidence="18">
    <location>
        <begin position="26"/>
        <end position="46"/>
    </location>
</feature>
<dbReference type="InterPro" id="IPR027417">
    <property type="entry name" value="P-loop_NTPase"/>
</dbReference>
<evidence type="ECO:0000256" key="16">
    <source>
        <dbReference type="PROSITE-ProRule" id="PRU00289"/>
    </source>
</evidence>
<evidence type="ECO:0000256" key="2">
    <source>
        <dbReference type="ARBA" id="ARBA00006474"/>
    </source>
</evidence>
<dbReference type="InterPro" id="IPR018541">
    <property type="entry name" value="Ftsk_gamma"/>
</dbReference>
<comment type="function">
    <text evidence="14">Essential cell division protein that coordinates cell division and chromosome segregation. The N-terminus is involved in assembly of the cell-division machinery. The C-terminus functions as a DNA motor that moves dsDNA in an ATP-dependent manner towards the dif recombination site, which is located within the replication terminus region. Translocation stops specifically at Xer-dif sites, where FtsK interacts with the Xer recombinase, allowing activation of chromosome unlinking by recombination. FtsK orienting polar sequences (KOPS) guide the direction of DNA translocation. FtsK can remove proteins from DNA as it translocates, but translocation stops specifically at XerCD-dif site, thereby preventing removal of XerC and XerD from dif.</text>
</comment>
<evidence type="ECO:0000313" key="21">
    <source>
        <dbReference type="Proteomes" id="UP000193963"/>
    </source>
</evidence>
<dbReference type="Pfam" id="PF13491">
    <property type="entry name" value="FtsK_4TM"/>
    <property type="match status" value="1"/>
</dbReference>
<dbReference type="CDD" id="cd01127">
    <property type="entry name" value="TrwB_TraG_TraD_VirD4"/>
    <property type="match status" value="1"/>
</dbReference>
<evidence type="ECO:0000256" key="8">
    <source>
        <dbReference type="ARBA" id="ARBA00022829"/>
    </source>
</evidence>
<comment type="subcellular location">
    <subcellularLocation>
        <location evidence="1">Cell membrane</location>
        <topology evidence="1">Multi-pass membrane protein</topology>
    </subcellularLocation>
</comment>
<keyword evidence="21" id="KW-1185">Reference proteome</keyword>
<dbReference type="GO" id="GO:0005886">
    <property type="term" value="C:plasma membrane"/>
    <property type="evidence" value="ECO:0007669"/>
    <property type="project" value="UniProtKB-SubCell"/>
</dbReference>
<evidence type="ECO:0000256" key="6">
    <source>
        <dbReference type="ARBA" id="ARBA00022692"/>
    </source>
</evidence>
<dbReference type="Proteomes" id="UP000193963">
    <property type="component" value="Unassembled WGS sequence"/>
</dbReference>
<dbReference type="AlphaFoldDB" id="A0A1X6ZV74"/>
<dbReference type="InterPro" id="IPR002543">
    <property type="entry name" value="FtsK_dom"/>
</dbReference>
<evidence type="ECO:0000256" key="15">
    <source>
        <dbReference type="ARBA" id="ARBA00025923"/>
    </source>
</evidence>
<evidence type="ECO:0000256" key="11">
    <source>
        <dbReference type="ARBA" id="ARBA00023125"/>
    </source>
</evidence>
<evidence type="ECO:0000313" key="20">
    <source>
        <dbReference type="EMBL" id="SLN62541.1"/>
    </source>
</evidence>
<reference evidence="21" key="1">
    <citation type="submission" date="2017-03" db="EMBL/GenBank/DDBJ databases">
        <authorList>
            <person name="Rodrigo-Torres L."/>
            <person name="Arahal R.D."/>
            <person name="Lucena T."/>
        </authorList>
    </citation>
    <scope>NUCLEOTIDE SEQUENCE [LARGE SCALE GENOMIC DNA]</scope>
    <source>
        <strain evidence="21">CECT 7751</strain>
    </source>
</reference>
<dbReference type="InterPro" id="IPR025199">
    <property type="entry name" value="FtsK_4TM"/>
</dbReference>
<dbReference type="SUPFAM" id="SSF46785">
    <property type="entry name" value="Winged helix' DNA-binding domain"/>
    <property type="match status" value="1"/>
</dbReference>
<evidence type="ECO:0000256" key="18">
    <source>
        <dbReference type="SAM" id="Phobius"/>
    </source>
</evidence>
<dbReference type="Pfam" id="PF17854">
    <property type="entry name" value="FtsK_alpha"/>
    <property type="match status" value="1"/>
</dbReference>
<dbReference type="GO" id="GO:0003677">
    <property type="term" value="F:DNA binding"/>
    <property type="evidence" value="ECO:0007669"/>
    <property type="project" value="UniProtKB-KW"/>
</dbReference>
<feature type="domain" description="FtsK" evidence="19">
    <location>
        <begin position="701"/>
        <end position="920"/>
    </location>
</feature>
<dbReference type="PANTHER" id="PTHR22683">
    <property type="entry name" value="SPORULATION PROTEIN RELATED"/>
    <property type="match status" value="1"/>
</dbReference>
<dbReference type="PROSITE" id="PS50901">
    <property type="entry name" value="FTSK"/>
    <property type="match status" value="1"/>
</dbReference>
<evidence type="ECO:0000259" key="19">
    <source>
        <dbReference type="PROSITE" id="PS50901"/>
    </source>
</evidence>
<evidence type="ECO:0000256" key="14">
    <source>
        <dbReference type="ARBA" id="ARBA00024784"/>
    </source>
</evidence>
<evidence type="ECO:0000256" key="12">
    <source>
        <dbReference type="ARBA" id="ARBA00023136"/>
    </source>
</evidence>
<keyword evidence="4" id="KW-1003">Cell membrane</keyword>
<comment type="subunit">
    <text evidence="15">Homohexamer. Forms a ring that surrounds DNA.</text>
</comment>
<dbReference type="InterPro" id="IPR050206">
    <property type="entry name" value="FtsK/SpoIIIE/SftA"/>
</dbReference>
<dbReference type="GO" id="GO:0005524">
    <property type="term" value="F:ATP binding"/>
    <property type="evidence" value="ECO:0007669"/>
    <property type="project" value="UniProtKB-UniRule"/>
</dbReference>
<dbReference type="Gene3D" id="3.30.980.40">
    <property type="match status" value="1"/>
</dbReference>
<feature type="transmembrane region" description="Helical" evidence="18">
    <location>
        <begin position="132"/>
        <end position="153"/>
    </location>
</feature>
<evidence type="ECO:0000256" key="10">
    <source>
        <dbReference type="ARBA" id="ARBA00022989"/>
    </source>
</evidence>
<organism evidence="20 21">
    <name type="scientific">Pseudooceanicola marinus</name>
    <dbReference type="NCBI Taxonomy" id="396013"/>
    <lineage>
        <taxon>Bacteria</taxon>
        <taxon>Pseudomonadati</taxon>
        <taxon>Pseudomonadota</taxon>
        <taxon>Alphaproteobacteria</taxon>
        <taxon>Rhodobacterales</taxon>
        <taxon>Paracoccaceae</taxon>
        <taxon>Pseudooceanicola</taxon>
    </lineage>
</organism>
<feature type="binding site" evidence="16">
    <location>
        <begin position="718"/>
        <end position="725"/>
    </location>
    <ligand>
        <name>ATP</name>
        <dbReference type="ChEBI" id="CHEBI:30616"/>
    </ligand>
</feature>
<gene>
    <name evidence="20" type="primary">ftsK</name>
    <name evidence="20" type="ORF">PSM7751_03187</name>
</gene>
<dbReference type="Pfam" id="PF09397">
    <property type="entry name" value="FtsK_gamma"/>
    <property type="match status" value="1"/>
</dbReference>
<sequence>MAYQTKRDPLFDSSMQEAIEKRGKELLGLALLVAGLGLAAMLYSYTPSDPSWLSASDAPVRNWLGLFGASISAPVIMVIGIGGWALAALAVIWGVRFGLHLGDDAPVGRLVFAPVFVVLLSVYGGTLNTSDAWPHAFGLGGLFGDTVLGALIGLSPMTVAGSLKLAGLIMGPAALALGIYVAGVTMMEIRLGFRWLLIGVVLGYDLLRRLLGRGAVGAFAVAGQATSKAGDSLRNRAERRRDARLAARSAAYDQDARLTAQEDVYWQQDDLPPVDTWQNEDDVLAYDDDQPMAEPEPKPRLLGRLPGLIRRPEPQNWDEMDDDDLLMAAGEEDLPSDERIRAKIADVVRSRARRAPMPPRPQPVRGAGASVTGRRGLRGKGPSPLILDQTRPEPPLTSARDQGLPPEPPLTAARASQPARPRLGGADPRHAGLAYADDPRAEALPEDRELPRAELVDPYEAAAARQDEARFTAQPDEDMATAEAYDDGYDYDDGHDADLDAAEAEDAPYAEFATPEQMPQERPRIPVAEPKKVVQHNERKPVPQSSRAKAEAQPGLAFDPAEAEYELPPLSLLTNPTTIERLHLSDEALEENARMLENVLDDYGVKGEIVSVRPGPVVTMYELEPAPGLKASRVIGLADDIARSMSALSARVSTVPGRSVIGIELPNDNREMVVLREILAARDFGDSHMKLPLALGKDIGGEPMIANLAKMPHLLIAGTTGSGKSVAINTMILSLLYRLTPEDCRLIMIDPKMLELSVYDGIPHLLSPVVTDPKKAVVALKWVVAEMEERYRKMSKMGVRNIDGYNGRVADALKKGEMFSRTVQTGFDEDTGDPIFETEEFAPEKMPYIVVIVDEMADLMMVAGKEIEACIQRLAQMARASGIHLIMATQRPSVDVITGTIKANFPTRISFQVTSKIDSRTILGEMGAEQLLGMGDMLYMAGGAKITRCHGPFVSDEEVEEIVNHLKAYGPPDYVGGVQDGPDDDKSADIDAVLGLNTGGNTGGEDALYDQAVAIVIKDRKCSTSYIQRKLAIGYNKAARLVEQMEEEGVVSAANHVGKREVLVPEQ</sequence>
<dbReference type="InterPro" id="IPR003593">
    <property type="entry name" value="AAA+_ATPase"/>
</dbReference>
<keyword evidence="11" id="KW-0238">DNA-binding</keyword>
<feature type="region of interest" description="Disordered" evidence="17">
    <location>
        <begin position="532"/>
        <end position="552"/>
    </location>
</feature>
<evidence type="ECO:0000256" key="3">
    <source>
        <dbReference type="ARBA" id="ARBA00020887"/>
    </source>
</evidence>
<evidence type="ECO:0000256" key="17">
    <source>
        <dbReference type="SAM" id="MobiDB-lite"/>
    </source>
</evidence>
<keyword evidence="12 18" id="KW-0472">Membrane</keyword>
<dbReference type="Gene3D" id="3.40.50.300">
    <property type="entry name" value="P-loop containing nucleotide triphosphate hydrolases"/>
    <property type="match status" value="1"/>
</dbReference>
<proteinExistence type="inferred from homology"/>